<organism evidence="1 2">
    <name type="scientific">Granulibacter bethesdensis</name>
    <dbReference type="NCBI Taxonomy" id="364410"/>
    <lineage>
        <taxon>Bacteria</taxon>
        <taxon>Pseudomonadati</taxon>
        <taxon>Pseudomonadota</taxon>
        <taxon>Alphaproteobacteria</taxon>
        <taxon>Acetobacterales</taxon>
        <taxon>Acetobacteraceae</taxon>
        <taxon>Granulibacter</taxon>
    </lineage>
</organism>
<evidence type="ECO:0000313" key="2">
    <source>
        <dbReference type="Proteomes" id="UP000182373"/>
    </source>
</evidence>
<proteinExistence type="predicted"/>
<dbReference type="AlphaFoldDB" id="A0AAC9P9G9"/>
<sequence length="51" mass="5804">MPLKGVNTLNGWRADALLQPTFDWGKIMLLCPLWRNICTVLPGVEFQLSFV</sequence>
<reference evidence="2" key="1">
    <citation type="submission" date="2016-11" db="EMBL/GenBank/DDBJ databases">
        <title>Comparative genomic and phenotypic analysis of Granulibacter bethesdensis clinical isolates from patients with chronic granulomatous disease.</title>
        <authorList>
            <person name="Zarember K.A."/>
            <person name="Porcella S.F."/>
            <person name="Chu J."/>
            <person name="Ding L."/>
            <person name="Dahlstrom E."/>
            <person name="Barbian K."/>
            <person name="Martens C."/>
            <person name="Sykora L."/>
            <person name="Kramer S."/>
            <person name="Pettinato A.M."/>
            <person name="Hong H."/>
            <person name="Wald G."/>
            <person name="Berg L.J."/>
            <person name="Rogge L.S."/>
            <person name="Greenberg D.E."/>
            <person name="Falcone E.L."/>
            <person name="Neves J.F."/>
            <person name="Simoes M.J."/>
            <person name="Casal M."/>
            <person name="Rodriguez-Lopez F.C."/>
            <person name="Zelazny A."/>
            <person name="Gallin J.I."/>
            <person name="Holland S.M."/>
        </authorList>
    </citation>
    <scope>NUCLEOTIDE SEQUENCE [LARGE SCALE GENOMIC DNA]</scope>
    <source>
        <strain evidence="2">NIH9.1</strain>
    </source>
</reference>
<name>A0AAC9P9G9_9PROT</name>
<gene>
    <name evidence="1" type="ORF">GbCGDNIH9_8678</name>
</gene>
<evidence type="ECO:0000313" key="1">
    <source>
        <dbReference type="EMBL" id="APH55295.1"/>
    </source>
</evidence>
<dbReference type="EMBL" id="CP018191">
    <property type="protein sequence ID" value="APH55295.1"/>
    <property type="molecule type" value="Genomic_DNA"/>
</dbReference>
<protein>
    <submittedName>
        <fullName evidence="1">Uncharacterized protein</fullName>
    </submittedName>
</protein>
<accession>A0AAC9P9G9</accession>
<dbReference type="Proteomes" id="UP000182373">
    <property type="component" value="Chromosome"/>
</dbReference>